<proteinExistence type="predicted"/>
<evidence type="ECO:0000313" key="3">
    <source>
        <dbReference type="Proteomes" id="UP000612808"/>
    </source>
</evidence>
<sequence length="55" mass="5958">MGHVATNHTETEHDTSDVLAEDEVVHVSTGAEELADGLDRPATFAPDVPNWDKDD</sequence>
<dbReference type="Proteomes" id="UP000612808">
    <property type="component" value="Unassembled WGS sequence"/>
</dbReference>
<gene>
    <name evidence="2" type="ORF">Aru02nite_33130</name>
</gene>
<evidence type="ECO:0000256" key="1">
    <source>
        <dbReference type="SAM" id="MobiDB-lite"/>
    </source>
</evidence>
<keyword evidence="3" id="KW-1185">Reference proteome</keyword>
<feature type="region of interest" description="Disordered" evidence="1">
    <location>
        <begin position="31"/>
        <end position="55"/>
    </location>
</feature>
<dbReference type="AlphaFoldDB" id="A0A8J3NAI9"/>
<dbReference type="EMBL" id="BOMB01000019">
    <property type="protein sequence ID" value="GID12424.1"/>
    <property type="molecule type" value="Genomic_DNA"/>
</dbReference>
<dbReference type="RefSeq" id="WP_203658405.1">
    <property type="nucleotide sequence ID" value="NZ_BAAAZM010000013.1"/>
</dbReference>
<accession>A0A8J3NAI9</accession>
<reference evidence="2" key="1">
    <citation type="submission" date="2021-01" db="EMBL/GenBank/DDBJ databases">
        <title>Whole genome shotgun sequence of Actinocatenispora rupis NBRC 107355.</title>
        <authorList>
            <person name="Komaki H."/>
            <person name="Tamura T."/>
        </authorList>
    </citation>
    <scope>NUCLEOTIDE SEQUENCE</scope>
    <source>
        <strain evidence="2">NBRC 107355</strain>
    </source>
</reference>
<name>A0A8J3NAI9_9ACTN</name>
<comment type="caution">
    <text evidence="2">The sequence shown here is derived from an EMBL/GenBank/DDBJ whole genome shotgun (WGS) entry which is preliminary data.</text>
</comment>
<protein>
    <submittedName>
        <fullName evidence="2">Uncharacterized protein</fullName>
    </submittedName>
</protein>
<organism evidence="2 3">
    <name type="scientific">Actinocatenispora rupis</name>
    <dbReference type="NCBI Taxonomy" id="519421"/>
    <lineage>
        <taxon>Bacteria</taxon>
        <taxon>Bacillati</taxon>
        <taxon>Actinomycetota</taxon>
        <taxon>Actinomycetes</taxon>
        <taxon>Micromonosporales</taxon>
        <taxon>Micromonosporaceae</taxon>
        <taxon>Actinocatenispora</taxon>
    </lineage>
</organism>
<evidence type="ECO:0000313" key="2">
    <source>
        <dbReference type="EMBL" id="GID12424.1"/>
    </source>
</evidence>